<feature type="domain" description="CCDC81 HU" evidence="2">
    <location>
        <begin position="94"/>
        <end position="164"/>
    </location>
</feature>
<proteinExistence type="predicted"/>
<feature type="compositionally biased region" description="Basic and acidic residues" evidence="1">
    <location>
        <begin position="359"/>
        <end position="372"/>
    </location>
</feature>
<reference evidence="4" key="2">
    <citation type="submission" date="2025-08" db="UniProtKB">
        <authorList>
            <consortium name="Ensembl"/>
        </authorList>
    </citation>
    <scope>IDENTIFICATION</scope>
</reference>
<reference evidence="4" key="3">
    <citation type="submission" date="2025-09" db="UniProtKB">
        <authorList>
            <consortium name="Ensembl"/>
        </authorList>
    </citation>
    <scope>IDENTIFICATION</scope>
</reference>
<sequence length="482" mass="54279">MPHDLSHHGQQATSGHDVTVGCGAVEPRVTEERFCEATLQGAKGEVWWTSPSLWSSDWRASARMSLHVRFAKEKPRACIRRTKLHFWDGMQHVSLMPHITAKERIAIWDAVAVYIQTQLLLHKGVRIPTLGSFDVVSIKAGDEALVMPRPVFRLARNLVHAHSLTDDTEYLPGDKECELVQYTMVAETASVSWEEAESCIRGTTSLMSHCLQKGENIALVLKDVGVLVIEGTRVQMKFYYDFLERFSGKENLEEAIFKIPWLMDMIVSPVTAVASLTFLGRVIIFPEYVMETMPRPPPRKLIKDSGKESLPPLDQGEEENELLRLQRAMMMERWKYQFSHMPTEPEASPTKKQPGSRKIQAEKPQKFREGRGKTTAPHAGGAGGWLGTAKAMPSYRCGAPVLNPEHNYSVFRPQPPGAESSQLLKSRPEKFWSMLQQPQKTTLSGHNFNISHLHPFPYKASSSVRCRLPRAGLPSLGRPRPL</sequence>
<feature type="region of interest" description="Disordered" evidence="1">
    <location>
        <begin position="340"/>
        <end position="384"/>
    </location>
</feature>
<reference evidence="4 5" key="1">
    <citation type="journal article" date="2010" name="PLoS Biol.">
        <title>Multi-platform next-generation sequencing of the domestic turkey (Meleagris gallopavo): genome assembly and analysis.</title>
        <authorList>
            <person name="Dalloul R.A."/>
            <person name="Long J.A."/>
            <person name="Zimin A.V."/>
            <person name="Aslam L."/>
            <person name="Beal K."/>
            <person name="Blomberg L.A."/>
            <person name="Bouffard P."/>
            <person name="Burt D.W."/>
            <person name="Crasta O."/>
            <person name="Crooijmans R.P."/>
            <person name="Cooper K."/>
            <person name="Coulombe R.A."/>
            <person name="De S."/>
            <person name="Delany M.E."/>
            <person name="Dodgson J.B."/>
            <person name="Dong J.J."/>
            <person name="Evans C."/>
            <person name="Frederickson K.M."/>
            <person name="Flicek P."/>
            <person name="Florea L."/>
            <person name="Folkerts O."/>
            <person name="Groenen M.A."/>
            <person name="Harkins T.T."/>
            <person name="Herrero J."/>
            <person name="Hoffmann S."/>
            <person name="Megens H.J."/>
            <person name="Jiang A."/>
            <person name="de Jong P."/>
            <person name="Kaiser P."/>
            <person name="Kim H."/>
            <person name="Kim K.W."/>
            <person name="Kim S."/>
            <person name="Langenberger D."/>
            <person name="Lee M.K."/>
            <person name="Lee T."/>
            <person name="Mane S."/>
            <person name="Marcais G."/>
            <person name="Marz M."/>
            <person name="McElroy A.P."/>
            <person name="Modise T."/>
            <person name="Nefedov M."/>
            <person name="Notredame C."/>
            <person name="Paton I.R."/>
            <person name="Payne W.S."/>
            <person name="Pertea G."/>
            <person name="Prickett D."/>
            <person name="Puiu D."/>
            <person name="Qioa D."/>
            <person name="Raineri E."/>
            <person name="Ruffier M."/>
            <person name="Salzberg S.L."/>
            <person name="Schatz M.C."/>
            <person name="Scheuring C."/>
            <person name="Schmidt C.J."/>
            <person name="Schroeder S."/>
            <person name="Searle S.M."/>
            <person name="Smith E.J."/>
            <person name="Smith J."/>
            <person name="Sonstegard T.S."/>
            <person name="Stadler P.F."/>
            <person name="Tafer H."/>
            <person name="Tu Z.J."/>
            <person name="Van Tassell C.P."/>
            <person name="Vilella A.J."/>
            <person name="Williams K.P."/>
            <person name="Yorke J.A."/>
            <person name="Zhang L."/>
            <person name="Zhang H.B."/>
            <person name="Zhang X."/>
            <person name="Zhang Y."/>
            <person name="Reed K.M."/>
        </authorList>
    </citation>
    <scope>NUCLEOTIDE SEQUENCE [LARGE SCALE GENOMIC DNA]</scope>
</reference>
<evidence type="ECO:0000313" key="4">
    <source>
        <dbReference type="Ensembl" id="ENSMGAP00000022122.1"/>
    </source>
</evidence>
<name>A0A803XRH6_MELGA</name>
<feature type="domain" description="CCDC81 HU" evidence="3">
    <location>
        <begin position="180"/>
        <end position="249"/>
    </location>
</feature>
<dbReference type="AlphaFoldDB" id="A0A803XRH6"/>
<dbReference type="Ensembl" id="ENSMGAT00000032715.1">
    <property type="protein sequence ID" value="ENSMGAP00000022122.1"/>
    <property type="gene ID" value="ENSMGAG00000019359.1"/>
</dbReference>
<dbReference type="GO" id="GO:0005815">
    <property type="term" value="C:microtubule organizing center"/>
    <property type="evidence" value="ECO:0007669"/>
    <property type="project" value="TreeGrafter"/>
</dbReference>
<dbReference type="GeneTree" id="ENSGT00390000011985"/>
<evidence type="ECO:0000256" key="1">
    <source>
        <dbReference type="SAM" id="MobiDB-lite"/>
    </source>
</evidence>
<dbReference type="Pfam" id="PF18289">
    <property type="entry name" value="HU-CCDC81_euk_2"/>
    <property type="match status" value="1"/>
</dbReference>
<keyword evidence="5" id="KW-1185">Reference proteome</keyword>
<dbReference type="Pfam" id="PF14908">
    <property type="entry name" value="HU-CCDC81_euk_1"/>
    <property type="match status" value="1"/>
</dbReference>
<evidence type="ECO:0000313" key="5">
    <source>
        <dbReference type="Proteomes" id="UP000001645"/>
    </source>
</evidence>
<dbReference type="InterPro" id="IPR028034">
    <property type="entry name" value="HU-CCDC81"/>
</dbReference>
<dbReference type="InterPro" id="IPR040673">
    <property type="entry name" value="CCDC81_HU_dom_2"/>
</dbReference>
<accession>A0A803XRH6</accession>
<evidence type="ECO:0000259" key="3">
    <source>
        <dbReference type="Pfam" id="PF18289"/>
    </source>
</evidence>
<evidence type="ECO:0008006" key="6">
    <source>
        <dbReference type="Google" id="ProtNLM"/>
    </source>
</evidence>
<dbReference type="Proteomes" id="UP000001645">
    <property type="component" value="Chromosome 19"/>
</dbReference>
<dbReference type="InParanoid" id="A0A803XRH6"/>
<dbReference type="PANTHER" id="PTHR14362:SF2">
    <property type="entry name" value="COILED-COIL DOMAIN-CONTAINING PROTEIN 81"/>
    <property type="match status" value="1"/>
</dbReference>
<evidence type="ECO:0000259" key="2">
    <source>
        <dbReference type="Pfam" id="PF14908"/>
    </source>
</evidence>
<protein>
    <recommendedName>
        <fullName evidence="6">CCDC81 HU domain-containing protein</fullName>
    </recommendedName>
</protein>
<feature type="region of interest" description="Disordered" evidence="1">
    <location>
        <begin position="299"/>
        <end position="319"/>
    </location>
</feature>
<dbReference type="InterPro" id="IPR026295">
    <property type="entry name" value="CCD81"/>
</dbReference>
<dbReference type="PANTHER" id="PTHR14362">
    <property type="entry name" value="COILED-COIL DOMAIN-CONTAINING PROTEIN 81"/>
    <property type="match status" value="1"/>
</dbReference>
<organism evidence="4 5">
    <name type="scientific">Meleagris gallopavo</name>
    <name type="common">Wild turkey</name>
    <dbReference type="NCBI Taxonomy" id="9103"/>
    <lineage>
        <taxon>Eukaryota</taxon>
        <taxon>Metazoa</taxon>
        <taxon>Chordata</taxon>
        <taxon>Craniata</taxon>
        <taxon>Vertebrata</taxon>
        <taxon>Euteleostomi</taxon>
        <taxon>Archelosauria</taxon>
        <taxon>Archosauria</taxon>
        <taxon>Dinosauria</taxon>
        <taxon>Saurischia</taxon>
        <taxon>Theropoda</taxon>
        <taxon>Coelurosauria</taxon>
        <taxon>Aves</taxon>
        <taxon>Neognathae</taxon>
        <taxon>Galloanserae</taxon>
        <taxon>Galliformes</taxon>
        <taxon>Phasianidae</taxon>
        <taxon>Meleagridinae</taxon>
        <taxon>Meleagris</taxon>
    </lineage>
</organism>